<evidence type="ECO:0000313" key="10">
    <source>
        <dbReference type="EMBL" id="KAL2892012.1"/>
    </source>
</evidence>
<dbReference type="InterPro" id="IPR045211">
    <property type="entry name" value="TFP11/STIP/Ntr1"/>
</dbReference>
<dbReference type="EMBL" id="JABSNW010000001">
    <property type="protein sequence ID" value="KAL2892012.1"/>
    <property type="molecule type" value="Genomic_DNA"/>
</dbReference>
<evidence type="ECO:0000256" key="6">
    <source>
        <dbReference type="ARBA" id="ARBA00023242"/>
    </source>
</evidence>
<evidence type="ECO:0000256" key="5">
    <source>
        <dbReference type="ARBA" id="ARBA00023187"/>
    </source>
</evidence>
<feature type="compositionally biased region" description="Basic and acidic residues" evidence="7">
    <location>
        <begin position="249"/>
        <end position="258"/>
    </location>
</feature>
<feature type="transmembrane region" description="Helical" evidence="8">
    <location>
        <begin position="928"/>
        <end position="951"/>
    </location>
</feature>
<feature type="compositionally biased region" description="Acidic residues" evidence="7">
    <location>
        <begin position="178"/>
        <end position="189"/>
    </location>
</feature>
<evidence type="ECO:0000256" key="3">
    <source>
        <dbReference type="ARBA" id="ARBA00022664"/>
    </source>
</evidence>
<feature type="compositionally biased region" description="Gly residues" evidence="7">
    <location>
        <begin position="130"/>
        <end position="141"/>
    </location>
</feature>
<gene>
    <name evidence="10" type="ORF">HOO65_011370</name>
</gene>
<keyword evidence="8" id="KW-1133">Transmembrane helix</keyword>
<dbReference type="RefSeq" id="XP_070863191.1">
    <property type="nucleotide sequence ID" value="XM_071005322.1"/>
</dbReference>
<comment type="caution">
    <text evidence="10">The sequence shown here is derived from an EMBL/GenBank/DDBJ whole genome shotgun (WGS) entry which is preliminary data.</text>
</comment>
<keyword evidence="3" id="KW-0507">mRNA processing</keyword>
<dbReference type="Pfam" id="PF07842">
    <property type="entry name" value="GCFC"/>
    <property type="match status" value="1"/>
</dbReference>
<dbReference type="Proteomes" id="UP001610728">
    <property type="component" value="Unassembled WGS sequence"/>
</dbReference>
<comment type="similarity">
    <text evidence="2">Belongs to the TFP11/STIP family.</text>
</comment>
<reference evidence="10 11" key="1">
    <citation type="submission" date="2020-05" db="EMBL/GenBank/DDBJ databases">
        <title>Ceratocystis lukuohia genome.</title>
        <authorList>
            <person name="Harrington T.C."/>
            <person name="Kim K."/>
            <person name="Mayers C.G."/>
        </authorList>
    </citation>
    <scope>NUCLEOTIDE SEQUENCE [LARGE SCALE GENOMIC DNA]</scope>
    <source>
        <strain evidence="10 11">C4212</strain>
    </source>
</reference>
<evidence type="ECO:0000256" key="2">
    <source>
        <dbReference type="ARBA" id="ARBA00010900"/>
    </source>
</evidence>
<dbReference type="GeneID" id="98115615"/>
<evidence type="ECO:0000256" key="1">
    <source>
        <dbReference type="ARBA" id="ARBA00004123"/>
    </source>
</evidence>
<dbReference type="PANTHER" id="PTHR23329:SF1">
    <property type="entry name" value="TUFTELIN-INTERACTING PROTEIN 11"/>
    <property type="match status" value="1"/>
</dbReference>
<dbReference type="InterPro" id="IPR022159">
    <property type="entry name" value="STIP/TFIP11_N"/>
</dbReference>
<organism evidence="10 11">
    <name type="scientific">Ceratocystis lukuohia</name>
    <dbReference type="NCBI Taxonomy" id="2019550"/>
    <lineage>
        <taxon>Eukaryota</taxon>
        <taxon>Fungi</taxon>
        <taxon>Dikarya</taxon>
        <taxon>Ascomycota</taxon>
        <taxon>Pezizomycotina</taxon>
        <taxon>Sordariomycetes</taxon>
        <taxon>Hypocreomycetidae</taxon>
        <taxon>Microascales</taxon>
        <taxon>Ceratocystidaceae</taxon>
        <taxon>Ceratocystis</taxon>
    </lineage>
</organism>
<comment type="subcellular location">
    <subcellularLocation>
        <location evidence="1">Nucleus</location>
    </subcellularLocation>
</comment>
<feature type="compositionally biased region" description="Polar residues" evidence="7">
    <location>
        <begin position="264"/>
        <end position="276"/>
    </location>
</feature>
<evidence type="ECO:0000256" key="4">
    <source>
        <dbReference type="ARBA" id="ARBA00022728"/>
    </source>
</evidence>
<feature type="region of interest" description="Disordered" evidence="7">
    <location>
        <begin position="319"/>
        <end position="381"/>
    </location>
</feature>
<feature type="region of interest" description="Disordered" evidence="7">
    <location>
        <begin position="878"/>
        <end position="903"/>
    </location>
</feature>
<feature type="compositionally biased region" description="Acidic residues" evidence="7">
    <location>
        <begin position="110"/>
        <end position="122"/>
    </location>
</feature>
<evidence type="ECO:0000256" key="7">
    <source>
        <dbReference type="SAM" id="MobiDB-lite"/>
    </source>
</evidence>
<dbReference type="InterPro" id="IPR000467">
    <property type="entry name" value="G_patch_dom"/>
</dbReference>
<keyword evidence="6" id="KW-0539">Nucleus</keyword>
<keyword evidence="8" id="KW-0812">Transmembrane</keyword>
<accession>A0ABR4MUP3</accession>
<feature type="region of interest" description="Disordered" evidence="7">
    <location>
        <begin position="1"/>
        <end position="160"/>
    </location>
</feature>
<proteinExistence type="inferred from homology"/>
<keyword evidence="11" id="KW-1185">Reference proteome</keyword>
<keyword evidence="5" id="KW-0508">mRNA splicing</keyword>
<evidence type="ECO:0000259" key="9">
    <source>
        <dbReference type="PROSITE" id="PS50174"/>
    </source>
</evidence>
<evidence type="ECO:0000256" key="8">
    <source>
        <dbReference type="SAM" id="Phobius"/>
    </source>
</evidence>
<dbReference type="Pfam" id="PF01585">
    <property type="entry name" value="G-patch"/>
    <property type="match status" value="1"/>
</dbReference>
<keyword evidence="4" id="KW-0747">Spliceosome</keyword>
<evidence type="ECO:0000313" key="11">
    <source>
        <dbReference type="Proteomes" id="UP001610728"/>
    </source>
</evidence>
<dbReference type="SMART" id="SM00443">
    <property type="entry name" value="G_patch"/>
    <property type="match status" value="1"/>
</dbReference>
<sequence length="953" mass="105021">MYGAPKFNKAFSEVYSDSDEDDDRDSNAGESGSEFQPRKRRRMDKDRAALGIFGDDSDDEDSRPSQRWKKKTLRTQGLSFVSGGQQTRNTGNDSSADENARGSGHLNEDLDRDEDEDEDMESDGFTIDTGGLGSSTRGGLGFSDTVDIKTGDQEESGLLGRTSFLRGGISFSKASLEPDNEEDNLDEFETPSFAPKSFKSTSNIASTAPVQAGPKPTAARKSGAKSAKFDADTPFGKGFVPSSAYTPVLRDDLPDDSRAAPQAPKSSAFASGQKSKFGNSFAQRMMLKMGYVEGQGLGKESQGRNVIIEANLRPQGVGLGAVKEKSEEERKEERRQAQLRGEKLEDDSDEERERKATSKKSLRRSAGNSGTSTPRNKTPKAKFLTADELKKMAPGLHIPAAFAPILDMTGPGEKTLTSVTGLMSTNFTSGSSELPEVAERRKLIKRAHMDLAIFSEEWNSLVDRKAWAEKQLEEMEQAMEDLTMGVQNLTEFAQIVENELPLVGGWKETVTCLEKAVASGAVVDEMSDIIVAAIHPFIRDADWDPLKEPDRFAADLQPLRAVLLQNGFADADENPHAGQYFDGDTEEAYHHHRKHASAYESLMYKVWLPKVLSTVRIWDVHDPTQMLSLVTAWKPLLPPFVHAQLIAEIVRHLDAALSEWNPRKNRKSMPPHVWLFPWLSLLPPHHLDPRGSGLVADVKRKLRALVGSWDFAKGTVPGLTAWEAVLGKEWSSLLIGHVLPCIGRFLRRHFRVDPADQAPYLPALQGVLQWKDVLGRKALGEVVSTQVFPMWHEKLDEWLGLEEVNLAEIADWFQWWNAEVYPKEIQSLPVALLEEKGGGDFCGVCSHFGSSHVFPVAFPSLKPKVMANLVAPPTIFPSKRKAKRAQTSPHSAKPAAKPAAEPTAQHTAHTLPSILPLHEPTFATSTSLSLVVSVSGSGSVIYAYVYVYLYAYV</sequence>
<feature type="compositionally biased region" description="Polar residues" evidence="7">
    <location>
        <begin position="74"/>
        <end position="94"/>
    </location>
</feature>
<feature type="domain" description="G-patch" evidence="9">
    <location>
        <begin position="278"/>
        <end position="324"/>
    </location>
</feature>
<dbReference type="PROSITE" id="PS50174">
    <property type="entry name" value="G_PATCH"/>
    <property type="match status" value="1"/>
</dbReference>
<feature type="compositionally biased region" description="Polar residues" evidence="7">
    <location>
        <begin position="198"/>
        <end position="209"/>
    </location>
</feature>
<name>A0ABR4MUP3_9PEZI</name>
<feature type="compositionally biased region" description="Basic and acidic residues" evidence="7">
    <location>
        <begin position="322"/>
        <end position="343"/>
    </location>
</feature>
<keyword evidence="8" id="KW-0472">Membrane</keyword>
<dbReference type="InterPro" id="IPR022783">
    <property type="entry name" value="GCFC_dom"/>
</dbReference>
<feature type="compositionally biased region" description="Polar residues" evidence="7">
    <location>
        <begin position="366"/>
        <end position="376"/>
    </location>
</feature>
<dbReference type="Pfam" id="PF12457">
    <property type="entry name" value="TIP_N"/>
    <property type="match status" value="1"/>
</dbReference>
<protein>
    <submittedName>
        <fullName evidence="10">Tuftelin interacting protein 11</fullName>
    </submittedName>
</protein>
<dbReference type="PANTHER" id="PTHR23329">
    <property type="entry name" value="TUFTELIN-INTERACTING PROTEIN 11-RELATED"/>
    <property type="match status" value="1"/>
</dbReference>
<feature type="region of interest" description="Disordered" evidence="7">
    <location>
        <begin position="173"/>
        <end position="276"/>
    </location>
</feature>